<dbReference type="SMART" id="SM00421">
    <property type="entry name" value="HTH_LUXR"/>
    <property type="match status" value="1"/>
</dbReference>
<organism evidence="6 7">
    <name type="scientific">Pseudidiomarina taiwanensis</name>
    <dbReference type="NCBI Taxonomy" id="337250"/>
    <lineage>
        <taxon>Bacteria</taxon>
        <taxon>Pseudomonadati</taxon>
        <taxon>Pseudomonadota</taxon>
        <taxon>Gammaproteobacteria</taxon>
        <taxon>Alteromonadales</taxon>
        <taxon>Idiomarinaceae</taxon>
        <taxon>Pseudidiomarina</taxon>
    </lineage>
</organism>
<dbReference type="SUPFAM" id="SSF46894">
    <property type="entry name" value="C-terminal effector domain of the bipartite response regulators"/>
    <property type="match status" value="1"/>
</dbReference>
<reference evidence="6 7" key="1">
    <citation type="journal article" date="2011" name="Front. Microbiol.">
        <title>Genomic signatures of strain selection and enhancement in Bacillus atrophaeus var. globigii, a historical biowarfare simulant.</title>
        <authorList>
            <person name="Gibbons H.S."/>
            <person name="Broomall S.M."/>
            <person name="McNew L.A."/>
            <person name="Daligault H."/>
            <person name="Chapman C."/>
            <person name="Bruce D."/>
            <person name="Karavis M."/>
            <person name="Krepps M."/>
            <person name="McGregor P.A."/>
            <person name="Hong C."/>
            <person name="Park K.H."/>
            <person name="Akmal A."/>
            <person name="Feldman A."/>
            <person name="Lin J.S."/>
            <person name="Chang W.E."/>
            <person name="Higgs B.W."/>
            <person name="Demirev P."/>
            <person name="Lindquist J."/>
            <person name="Liem A."/>
            <person name="Fochler E."/>
            <person name="Read T.D."/>
            <person name="Tapia R."/>
            <person name="Johnson S."/>
            <person name="Bishop-Lilly K.A."/>
            <person name="Detter C."/>
            <person name="Han C."/>
            <person name="Sozhamannan S."/>
            <person name="Rosenzweig C.N."/>
            <person name="Skowronski E.W."/>
        </authorList>
    </citation>
    <scope>NUCLEOTIDE SEQUENCE [LARGE SCALE GENOMIC DNA]</scope>
    <source>
        <strain evidence="6 7">PIT1</strain>
    </source>
</reference>
<evidence type="ECO:0000313" key="6">
    <source>
        <dbReference type="EMBL" id="RUO79332.1"/>
    </source>
</evidence>
<evidence type="ECO:0000256" key="1">
    <source>
        <dbReference type="ARBA" id="ARBA00023012"/>
    </source>
</evidence>
<name>A0A432ZNA1_9GAMM</name>
<dbReference type="PANTHER" id="PTHR43214">
    <property type="entry name" value="TWO-COMPONENT RESPONSE REGULATOR"/>
    <property type="match status" value="1"/>
</dbReference>
<evidence type="ECO:0000313" key="7">
    <source>
        <dbReference type="Proteomes" id="UP000288279"/>
    </source>
</evidence>
<comment type="caution">
    <text evidence="6">The sequence shown here is derived from an EMBL/GenBank/DDBJ whole genome shotgun (WGS) entry which is preliminary data.</text>
</comment>
<dbReference type="InterPro" id="IPR000792">
    <property type="entry name" value="Tscrpt_reg_LuxR_C"/>
</dbReference>
<dbReference type="CDD" id="cd06170">
    <property type="entry name" value="LuxR_C_like"/>
    <property type="match status" value="1"/>
</dbReference>
<accession>A0A432ZNA1</accession>
<protein>
    <submittedName>
        <fullName evidence="6">Helix-turn-helix transcriptional regulator</fullName>
    </submittedName>
</protein>
<feature type="domain" description="HTH luxR-type" evidence="5">
    <location>
        <begin position="141"/>
        <end position="206"/>
    </location>
</feature>
<keyword evidence="1" id="KW-0902">Two-component regulatory system</keyword>
<keyword evidence="7" id="KW-1185">Reference proteome</keyword>
<dbReference type="InterPro" id="IPR011006">
    <property type="entry name" value="CheY-like_superfamily"/>
</dbReference>
<dbReference type="AlphaFoldDB" id="A0A432ZNA1"/>
<dbReference type="PROSITE" id="PS00622">
    <property type="entry name" value="HTH_LUXR_1"/>
    <property type="match status" value="1"/>
</dbReference>
<dbReference type="PRINTS" id="PR00038">
    <property type="entry name" value="HTHLUXR"/>
</dbReference>
<dbReference type="GO" id="GO:0000160">
    <property type="term" value="P:phosphorelay signal transduction system"/>
    <property type="evidence" value="ECO:0007669"/>
    <property type="project" value="UniProtKB-KW"/>
</dbReference>
<dbReference type="GO" id="GO:0006355">
    <property type="term" value="P:regulation of DNA-templated transcription"/>
    <property type="evidence" value="ECO:0007669"/>
    <property type="project" value="InterPro"/>
</dbReference>
<dbReference type="RefSeq" id="WP_126825060.1">
    <property type="nucleotide sequence ID" value="NZ_PIQG01000001.1"/>
</dbReference>
<evidence type="ECO:0000256" key="3">
    <source>
        <dbReference type="ARBA" id="ARBA00023125"/>
    </source>
</evidence>
<keyword evidence="2" id="KW-0805">Transcription regulation</keyword>
<dbReference type="SUPFAM" id="SSF52172">
    <property type="entry name" value="CheY-like"/>
    <property type="match status" value="1"/>
</dbReference>
<dbReference type="Gene3D" id="3.40.50.2300">
    <property type="match status" value="1"/>
</dbReference>
<dbReference type="PANTHER" id="PTHR43214:SF3">
    <property type="entry name" value="RESPONSE REGULATOR UVRY"/>
    <property type="match status" value="1"/>
</dbReference>
<dbReference type="GO" id="GO:0003677">
    <property type="term" value="F:DNA binding"/>
    <property type="evidence" value="ECO:0007669"/>
    <property type="project" value="UniProtKB-KW"/>
</dbReference>
<dbReference type="Proteomes" id="UP000288279">
    <property type="component" value="Unassembled WGS sequence"/>
</dbReference>
<dbReference type="OrthoDB" id="9796655at2"/>
<gene>
    <name evidence="6" type="ORF">CWI83_02135</name>
</gene>
<evidence type="ECO:0000256" key="4">
    <source>
        <dbReference type="ARBA" id="ARBA00023163"/>
    </source>
</evidence>
<proteinExistence type="predicted"/>
<dbReference type="InterPro" id="IPR016032">
    <property type="entry name" value="Sig_transdc_resp-reg_C-effctor"/>
</dbReference>
<keyword evidence="3" id="KW-0238">DNA-binding</keyword>
<sequence length="217" mass="24688">MTDFIIAISSDLVRAGMYASLTNHKLRVVASVTTIQQLRDEVTTYPYATVILCSQLGGDGTIEHWRRMQRRFPDLQLLLWGRQIQDVLDFQCTLKRVDGYLLDHASLDEFIEACQAVNRGRVFVAQDVAEYLARNPKRAEQRSILASLSAREIQVTQMIGRGLKVVKIAEHLNISAKTVNTFRYRIFNKLDVKGDVELTHLALQSGLIHLEQSVLYD</sequence>
<dbReference type="EMBL" id="PIQG01000001">
    <property type="protein sequence ID" value="RUO79332.1"/>
    <property type="molecule type" value="Genomic_DNA"/>
</dbReference>
<dbReference type="PROSITE" id="PS50043">
    <property type="entry name" value="HTH_LUXR_2"/>
    <property type="match status" value="1"/>
</dbReference>
<keyword evidence="4" id="KW-0804">Transcription</keyword>
<evidence type="ECO:0000259" key="5">
    <source>
        <dbReference type="PROSITE" id="PS50043"/>
    </source>
</evidence>
<dbReference type="InterPro" id="IPR039420">
    <property type="entry name" value="WalR-like"/>
</dbReference>
<evidence type="ECO:0000256" key="2">
    <source>
        <dbReference type="ARBA" id="ARBA00023015"/>
    </source>
</evidence>
<dbReference type="Pfam" id="PF00196">
    <property type="entry name" value="GerE"/>
    <property type="match status" value="1"/>
</dbReference>